<dbReference type="OMA" id="PLVETCY"/>
<evidence type="ECO:0000256" key="4">
    <source>
        <dbReference type="ARBA" id="ARBA00023242"/>
    </source>
</evidence>
<dbReference type="GO" id="GO:0005730">
    <property type="term" value="C:nucleolus"/>
    <property type="evidence" value="ECO:0007669"/>
    <property type="project" value="UniProtKB-SubCell"/>
</dbReference>
<evidence type="ECO:0000313" key="8">
    <source>
        <dbReference type="EMBL" id="KAJ5071850.1"/>
    </source>
</evidence>
<evidence type="ECO:0000259" key="7">
    <source>
        <dbReference type="Pfam" id="PF07540"/>
    </source>
</evidence>
<keyword evidence="4" id="KW-0539">Nucleus</keyword>
<evidence type="ECO:0000256" key="3">
    <source>
        <dbReference type="ARBA" id="ARBA00023054"/>
    </source>
</evidence>
<organism evidence="8 9">
    <name type="scientific">Anaeramoeba ignava</name>
    <name type="common">Anaerobic marine amoeba</name>
    <dbReference type="NCBI Taxonomy" id="1746090"/>
    <lineage>
        <taxon>Eukaryota</taxon>
        <taxon>Metamonada</taxon>
        <taxon>Anaeramoebidae</taxon>
        <taxon>Anaeramoeba</taxon>
    </lineage>
</organism>
<feature type="domain" description="Nucleolar complex-associated protein 3 N-terminal" evidence="7">
    <location>
        <begin position="9"/>
        <end position="65"/>
    </location>
</feature>
<dbReference type="InterPro" id="IPR016903">
    <property type="entry name" value="Nucleolar_cplx-assoc_3"/>
</dbReference>
<dbReference type="PANTHER" id="PTHR14428:SF5">
    <property type="entry name" value="NUCLEOLAR COMPLEX PROTEIN 3 HOMOLOG"/>
    <property type="match status" value="1"/>
</dbReference>
<protein>
    <submittedName>
        <fullName evidence="8">Nucleolar complex protein</fullName>
    </submittedName>
</protein>
<keyword evidence="3 5" id="KW-0175">Coiled coil</keyword>
<comment type="subcellular location">
    <subcellularLocation>
        <location evidence="1">Nucleus</location>
        <location evidence="1">Nucleolus</location>
    </subcellularLocation>
</comment>
<dbReference type="InterPro" id="IPR005612">
    <property type="entry name" value="CCAAT-binding_factor"/>
</dbReference>
<sequence>MSSIITEDPEKVKYAIISLVAIYIDIIPGYTIRELSEQEKNQKLSKEVFQLRKFEEKLLQNYHKFIQYLIDILKQEQKRINRKKRKKDYFSNEETKNNDYKINGEIITSEKEENQLVLISLKSLNSLLKAKPYFNFNNEISKSLVSYIDDSREDISNECFGSIIEVIKHDKSRDISLVIIKEIAKIIKQRNYKSNPKLVQVFLHISIDPDVILKQKKMEEEEEQRNLSEKLKRKLERKKSKMKQRMTQKQKLKKIENDKIEKKLKKTLENQEKERSQRLQIEMLNAIFITYFRVLKRAKHSVLMPFVLEGLSKFSHLINLNFFGDIISTLKETVKYKNINLKMTIHCIFTAIAIITKQGKSIISTDFKDFYDKLYSRMFQSFITHLLPISKDNYEYSNSNNCLVRLEGYVPNLSIYNYNKEINLLLVNCIEKLLFGMKELSNERIAGFIKRLASLLLHQYEGVSLGILILMKDLMMQYPKTQQLLDSENLSSGVYDPNIKSPEHSNAFSSNLWEFCLLKIIIILKFLVMFKLFQKYIDDIDSLDSHTKYFLDDKKPNQIINSSTSFNFINSESDFLDFLQLNELPQNFKNKNET</sequence>
<accession>A0A9Q0LHA8</accession>
<comment type="caution">
    <text evidence="8">The sequence shown here is derived from an EMBL/GenBank/DDBJ whole genome shotgun (WGS) entry which is preliminary data.</text>
</comment>
<gene>
    <name evidence="8" type="ORF">M0811_09749</name>
</gene>
<evidence type="ECO:0000256" key="1">
    <source>
        <dbReference type="ARBA" id="ARBA00004604"/>
    </source>
</evidence>
<dbReference type="Pfam" id="PF03914">
    <property type="entry name" value="CBF"/>
    <property type="match status" value="1"/>
</dbReference>
<dbReference type="OrthoDB" id="10263597at2759"/>
<dbReference type="SUPFAM" id="SSF48371">
    <property type="entry name" value="ARM repeat"/>
    <property type="match status" value="1"/>
</dbReference>
<proteinExistence type="inferred from homology"/>
<dbReference type="Proteomes" id="UP001149090">
    <property type="component" value="Unassembled WGS sequence"/>
</dbReference>
<keyword evidence="9" id="KW-1185">Reference proteome</keyword>
<dbReference type="Pfam" id="PF07540">
    <property type="entry name" value="NOC3p"/>
    <property type="match status" value="1"/>
</dbReference>
<evidence type="ECO:0000313" key="9">
    <source>
        <dbReference type="Proteomes" id="UP001149090"/>
    </source>
</evidence>
<feature type="coiled-coil region" evidence="5">
    <location>
        <begin position="213"/>
        <end position="277"/>
    </location>
</feature>
<dbReference type="InterPro" id="IPR016024">
    <property type="entry name" value="ARM-type_fold"/>
</dbReference>
<comment type="similarity">
    <text evidence="2">Belongs to the CBF/MAK21 family.</text>
</comment>
<dbReference type="GO" id="GO:0003682">
    <property type="term" value="F:chromatin binding"/>
    <property type="evidence" value="ECO:0007669"/>
    <property type="project" value="TreeGrafter"/>
</dbReference>
<reference evidence="8" key="1">
    <citation type="submission" date="2022-10" db="EMBL/GenBank/DDBJ databases">
        <title>Novel sulphate-reducing endosymbionts in the free-living metamonad Anaeramoeba.</title>
        <authorList>
            <person name="Jerlstrom-Hultqvist J."/>
            <person name="Cepicka I."/>
            <person name="Gallot-Lavallee L."/>
            <person name="Salas-Leiva D."/>
            <person name="Curtis B.A."/>
            <person name="Zahonova K."/>
            <person name="Pipaliya S."/>
            <person name="Dacks J."/>
            <person name="Roger A.J."/>
        </authorList>
    </citation>
    <scope>NUCLEOTIDE SEQUENCE</scope>
    <source>
        <strain evidence="8">BMAN</strain>
    </source>
</reference>
<dbReference type="AlphaFoldDB" id="A0A9Q0LHA8"/>
<evidence type="ECO:0000256" key="5">
    <source>
        <dbReference type="SAM" id="Coils"/>
    </source>
</evidence>
<dbReference type="InterPro" id="IPR011501">
    <property type="entry name" value="Noc3_N"/>
</dbReference>
<evidence type="ECO:0000256" key="2">
    <source>
        <dbReference type="ARBA" id="ARBA00007797"/>
    </source>
</evidence>
<feature type="domain" description="CCAAT-binding factor" evidence="6">
    <location>
        <begin position="345"/>
        <end position="519"/>
    </location>
</feature>
<dbReference type="EMBL" id="JAPDFW010000084">
    <property type="protein sequence ID" value="KAJ5071850.1"/>
    <property type="molecule type" value="Genomic_DNA"/>
</dbReference>
<dbReference type="PANTHER" id="PTHR14428">
    <property type="entry name" value="NUCLEOLAR COMPLEX PROTEIN 3"/>
    <property type="match status" value="1"/>
</dbReference>
<dbReference type="GO" id="GO:0006270">
    <property type="term" value="P:DNA replication initiation"/>
    <property type="evidence" value="ECO:0007669"/>
    <property type="project" value="TreeGrafter"/>
</dbReference>
<name>A0A9Q0LHA8_ANAIG</name>
<evidence type="ECO:0000259" key="6">
    <source>
        <dbReference type="Pfam" id="PF03914"/>
    </source>
</evidence>